<evidence type="ECO:0008006" key="5">
    <source>
        <dbReference type="Google" id="ProtNLM"/>
    </source>
</evidence>
<feature type="signal peptide" evidence="2">
    <location>
        <begin position="1"/>
        <end position="20"/>
    </location>
</feature>
<reference evidence="4" key="1">
    <citation type="journal article" date="2019" name="Int. J. Syst. Evol. Microbiol.">
        <title>The Global Catalogue of Microorganisms (GCM) 10K type strain sequencing project: providing services to taxonomists for standard genome sequencing and annotation.</title>
        <authorList>
            <consortium name="The Broad Institute Genomics Platform"/>
            <consortium name="The Broad Institute Genome Sequencing Center for Infectious Disease"/>
            <person name="Wu L."/>
            <person name="Ma J."/>
        </authorList>
    </citation>
    <scope>NUCLEOTIDE SEQUENCE [LARGE SCALE GENOMIC DNA]</scope>
    <source>
        <strain evidence="4">KCTC 23314</strain>
    </source>
</reference>
<dbReference type="RefSeq" id="WP_189687335.1">
    <property type="nucleotide sequence ID" value="NZ_BMYK01000006.1"/>
</dbReference>
<sequence>MHLNKSLRAAAALLAATVFAGGAAMAQQQPPSVIEGMPVKPAPSRDATSEHTRGEIRQEARRANATGEADKGGRVAADLGEQNDALGSYMARNRTRAEVQAQVRGQTDRIGGEADDLGRM</sequence>
<gene>
    <name evidence="3" type="ORF">GCM10007320_25610</name>
</gene>
<proteinExistence type="predicted"/>
<accession>A0ABQ3G1Z6</accession>
<evidence type="ECO:0000313" key="3">
    <source>
        <dbReference type="EMBL" id="GHC82436.1"/>
    </source>
</evidence>
<feature type="chain" id="PRO_5045395143" description="Phage infection protein" evidence="2">
    <location>
        <begin position="21"/>
        <end position="120"/>
    </location>
</feature>
<feature type="compositionally biased region" description="Basic and acidic residues" evidence="1">
    <location>
        <begin position="47"/>
        <end position="73"/>
    </location>
</feature>
<feature type="compositionally biased region" description="Basic and acidic residues" evidence="1">
    <location>
        <begin position="106"/>
        <end position="120"/>
    </location>
</feature>
<evidence type="ECO:0000256" key="1">
    <source>
        <dbReference type="SAM" id="MobiDB-lite"/>
    </source>
</evidence>
<feature type="region of interest" description="Disordered" evidence="1">
    <location>
        <begin position="97"/>
        <end position="120"/>
    </location>
</feature>
<name>A0ABQ3G1Z6_9BURK</name>
<keyword evidence="2" id="KW-0732">Signal</keyword>
<evidence type="ECO:0000256" key="2">
    <source>
        <dbReference type="SAM" id="SignalP"/>
    </source>
</evidence>
<keyword evidence="4" id="KW-1185">Reference proteome</keyword>
<feature type="region of interest" description="Disordered" evidence="1">
    <location>
        <begin position="24"/>
        <end position="79"/>
    </location>
</feature>
<dbReference type="Proteomes" id="UP000626210">
    <property type="component" value="Unassembled WGS sequence"/>
</dbReference>
<protein>
    <recommendedName>
        <fullName evidence="5">Phage infection protein</fullName>
    </recommendedName>
</protein>
<comment type="caution">
    <text evidence="3">The sequence shown here is derived from an EMBL/GenBank/DDBJ whole genome shotgun (WGS) entry which is preliminary data.</text>
</comment>
<evidence type="ECO:0000313" key="4">
    <source>
        <dbReference type="Proteomes" id="UP000626210"/>
    </source>
</evidence>
<organism evidence="3 4">
    <name type="scientific">Pseudorhodoferax aquiterrae</name>
    <dbReference type="NCBI Taxonomy" id="747304"/>
    <lineage>
        <taxon>Bacteria</taxon>
        <taxon>Pseudomonadati</taxon>
        <taxon>Pseudomonadota</taxon>
        <taxon>Betaproteobacteria</taxon>
        <taxon>Burkholderiales</taxon>
        <taxon>Comamonadaceae</taxon>
    </lineage>
</organism>
<dbReference type="EMBL" id="BMYK01000006">
    <property type="protein sequence ID" value="GHC82436.1"/>
    <property type="molecule type" value="Genomic_DNA"/>
</dbReference>